<dbReference type="AlphaFoldDB" id="A0A9D5R9R7"/>
<dbReference type="RefSeq" id="WP_226393333.1">
    <property type="nucleotide sequence ID" value="NZ_JADCKB010000022.1"/>
</dbReference>
<accession>A0A9D5R9R7</accession>
<name>A0A9D5R9R7_9FIRM</name>
<evidence type="ECO:0000313" key="1">
    <source>
        <dbReference type="EMBL" id="MBE5040779.1"/>
    </source>
</evidence>
<dbReference type="Proteomes" id="UP000806542">
    <property type="component" value="Unassembled WGS sequence"/>
</dbReference>
<organism evidence="1 2">
    <name type="scientific">Ructibacterium gallinarum</name>
    <dbReference type="NCBI Taxonomy" id="2779355"/>
    <lineage>
        <taxon>Bacteria</taxon>
        <taxon>Bacillati</taxon>
        <taxon>Bacillota</taxon>
        <taxon>Clostridia</taxon>
        <taxon>Eubacteriales</taxon>
        <taxon>Oscillospiraceae</taxon>
        <taxon>Ructibacterium</taxon>
    </lineage>
</organism>
<reference evidence="1" key="1">
    <citation type="submission" date="2020-10" db="EMBL/GenBank/DDBJ databases">
        <title>ChiBAC.</title>
        <authorList>
            <person name="Zenner C."/>
            <person name="Hitch T.C.A."/>
            <person name="Clavel T."/>
        </authorList>
    </citation>
    <scope>NUCLEOTIDE SEQUENCE</scope>
    <source>
        <strain evidence="1">DSM 107454</strain>
    </source>
</reference>
<sequence length="107" mass="12148">MILQNQGEFIENDNVKLAIGDRIIAADSDYAGLKGWITEIRTGADKETENTTDDVYCRFEIPETAEKQQLLEEHFSALYGEKKTMDDLCLDMVIMAPEELRTVGEDE</sequence>
<comment type="caution">
    <text evidence="1">The sequence shown here is derived from an EMBL/GenBank/DDBJ whole genome shotgun (WGS) entry which is preliminary data.</text>
</comment>
<dbReference type="EMBL" id="JADCKB010000022">
    <property type="protein sequence ID" value="MBE5040779.1"/>
    <property type="molecule type" value="Genomic_DNA"/>
</dbReference>
<evidence type="ECO:0000313" key="2">
    <source>
        <dbReference type="Proteomes" id="UP000806542"/>
    </source>
</evidence>
<proteinExistence type="predicted"/>
<protein>
    <submittedName>
        <fullName evidence="1">Uncharacterized protein</fullName>
    </submittedName>
</protein>
<keyword evidence="2" id="KW-1185">Reference proteome</keyword>
<gene>
    <name evidence="1" type="ORF">INF28_09945</name>
</gene>